<feature type="chain" id="PRO_5043270660" evidence="1">
    <location>
        <begin position="18"/>
        <end position="319"/>
    </location>
</feature>
<dbReference type="Proteomes" id="UP001152797">
    <property type="component" value="Unassembled WGS sequence"/>
</dbReference>
<evidence type="ECO:0000313" key="2">
    <source>
        <dbReference type="EMBL" id="CAI3996227.1"/>
    </source>
</evidence>
<evidence type="ECO:0000313" key="4">
    <source>
        <dbReference type="Proteomes" id="UP001152797"/>
    </source>
</evidence>
<keyword evidence="4" id="KW-1185">Reference proteome</keyword>
<sequence>MILVLGFLATIPTIPTAFRQESQHLPGSVLQMYQEDFFTPEEYEKMIADYRADWKKYGVEVEVFGNVSGLMAVENLPWKDAWDKNVSFNSSEDRPRCKEGHCQEVKLEEVVPFLKGHPYLYHGGAIKSDWFAKSIDFSKAGDKITGPVFFTTHNIFHALLYSASAMFDWGELELDRKVEDKKVPWSDFYRPVMEFEIQHLDQCQGLVPDMGFLQKAADQGKDKIEKFMETQCGGHKCSFLAVNWNEDSKKGSGLLPYEIRMLPGSVETCGMKLKKIIMVMSSLYDKFFDDEAPQYLKATGIAAKLYQKSIGQENSTGTP</sequence>
<evidence type="ECO:0000313" key="3">
    <source>
        <dbReference type="EMBL" id="CAL1149602.1"/>
    </source>
</evidence>
<accession>A0A9P1CPP2</accession>
<dbReference type="EMBL" id="CAMXCT010002178">
    <property type="protein sequence ID" value="CAI3996227.1"/>
    <property type="molecule type" value="Genomic_DNA"/>
</dbReference>
<dbReference type="EMBL" id="CAMXCT030002178">
    <property type="protein sequence ID" value="CAL4783539.1"/>
    <property type="molecule type" value="Genomic_DNA"/>
</dbReference>
<reference evidence="3" key="2">
    <citation type="submission" date="2024-04" db="EMBL/GenBank/DDBJ databases">
        <authorList>
            <person name="Chen Y."/>
            <person name="Shah S."/>
            <person name="Dougan E. K."/>
            <person name="Thang M."/>
            <person name="Chan C."/>
        </authorList>
    </citation>
    <scope>NUCLEOTIDE SEQUENCE [LARGE SCALE GENOMIC DNA]</scope>
</reference>
<protein>
    <submittedName>
        <fullName evidence="2">Uncharacterized protein</fullName>
    </submittedName>
</protein>
<proteinExistence type="predicted"/>
<gene>
    <name evidence="2" type="ORF">C1SCF055_LOCUS22722</name>
</gene>
<organism evidence="2">
    <name type="scientific">Cladocopium goreaui</name>
    <dbReference type="NCBI Taxonomy" id="2562237"/>
    <lineage>
        <taxon>Eukaryota</taxon>
        <taxon>Sar</taxon>
        <taxon>Alveolata</taxon>
        <taxon>Dinophyceae</taxon>
        <taxon>Suessiales</taxon>
        <taxon>Symbiodiniaceae</taxon>
        <taxon>Cladocopium</taxon>
    </lineage>
</organism>
<name>A0A9P1CPP2_9DINO</name>
<keyword evidence="1" id="KW-0732">Signal</keyword>
<evidence type="ECO:0000256" key="1">
    <source>
        <dbReference type="SAM" id="SignalP"/>
    </source>
</evidence>
<reference evidence="2" key="1">
    <citation type="submission" date="2022-10" db="EMBL/GenBank/DDBJ databases">
        <authorList>
            <person name="Chen Y."/>
            <person name="Dougan E. K."/>
            <person name="Chan C."/>
            <person name="Rhodes N."/>
            <person name="Thang M."/>
        </authorList>
    </citation>
    <scope>NUCLEOTIDE SEQUENCE</scope>
</reference>
<dbReference type="OrthoDB" id="10477017at2759"/>
<dbReference type="AlphaFoldDB" id="A0A9P1CPP2"/>
<dbReference type="EMBL" id="CAMXCT020002178">
    <property type="protein sequence ID" value="CAL1149602.1"/>
    <property type="molecule type" value="Genomic_DNA"/>
</dbReference>
<feature type="signal peptide" evidence="1">
    <location>
        <begin position="1"/>
        <end position="17"/>
    </location>
</feature>
<comment type="caution">
    <text evidence="2">The sequence shown here is derived from an EMBL/GenBank/DDBJ whole genome shotgun (WGS) entry which is preliminary data.</text>
</comment>